<keyword evidence="7 8" id="KW-0472">Membrane</keyword>
<evidence type="ECO:0000256" key="1">
    <source>
        <dbReference type="ARBA" id="ARBA00004651"/>
    </source>
</evidence>
<evidence type="ECO:0000256" key="3">
    <source>
        <dbReference type="ARBA" id="ARBA00022448"/>
    </source>
</evidence>
<evidence type="ECO:0000256" key="5">
    <source>
        <dbReference type="ARBA" id="ARBA00022692"/>
    </source>
</evidence>
<evidence type="ECO:0000256" key="7">
    <source>
        <dbReference type="ARBA" id="ARBA00023136"/>
    </source>
</evidence>
<evidence type="ECO:0000313" key="10">
    <source>
        <dbReference type="Proteomes" id="UP000051568"/>
    </source>
</evidence>
<dbReference type="InterPro" id="IPR002781">
    <property type="entry name" value="TM_pro_TauE-like"/>
</dbReference>
<keyword evidence="4 8" id="KW-1003">Cell membrane</keyword>
<gene>
    <name evidence="9" type="ORF">IV80_GL001063</name>
</gene>
<feature type="transmembrane region" description="Helical" evidence="8">
    <location>
        <begin position="183"/>
        <end position="202"/>
    </location>
</feature>
<evidence type="ECO:0000256" key="6">
    <source>
        <dbReference type="ARBA" id="ARBA00022989"/>
    </source>
</evidence>
<keyword evidence="6 8" id="KW-1133">Transmembrane helix</keyword>
<reference evidence="9 10" key="1">
    <citation type="journal article" date="2015" name="Genome Announc.">
        <title>Expanding the biotechnology potential of lactobacilli through comparative genomics of 213 strains and associated genera.</title>
        <authorList>
            <person name="Sun Z."/>
            <person name="Harris H.M."/>
            <person name="McCann A."/>
            <person name="Guo C."/>
            <person name="Argimon S."/>
            <person name="Zhang W."/>
            <person name="Yang X."/>
            <person name="Jeffery I.B."/>
            <person name="Cooney J.C."/>
            <person name="Kagawa T.F."/>
            <person name="Liu W."/>
            <person name="Song Y."/>
            <person name="Salvetti E."/>
            <person name="Wrobel A."/>
            <person name="Rasinkangas P."/>
            <person name="Parkhill J."/>
            <person name="Rea M.C."/>
            <person name="O'Sullivan O."/>
            <person name="Ritari J."/>
            <person name="Douillard F.P."/>
            <person name="Paul Ross R."/>
            <person name="Yang R."/>
            <person name="Briner A.E."/>
            <person name="Felis G.E."/>
            <person name="de Vos W.M."/>
            <person name="Barrangou R."/>
            <person name="Klaenhammer T.R."/>
            <person name="Caufield P.W."/>
            <person name="Cui Y."/>
            <person name="Zhang H."/>
            <person name="O'Toole P.W."/>
        </authorList>
    </citation>
    <scope>NUCLEOTIDE SEQUENCE [LARGE SCALE GENOMIC DNA]</scope>
    <source>
        <strain evidence="9 10">DSM 17757</strain>
    </source>
</reference>
<organism evidence="9 10">
    <name type="scientific">Pediococcus cellicola</name>
    <dbReference type="NCBI Taxonomy" id="319652"/>
    <lineage>
        <taxon>Bacteria</taxon>
        <taxon>Bacillati</taxon>
        <taxon>Bacillota</taxon>
        <taxon>Bacilli</taxon>
        <taxon>Lactobacillales</taxon>
        <taxon>Lactobacillaceae</taxon>
        <taxon>Pediococcus</taxon>
    </lineage>
</organism>
<evidence type="ECO:0000256" key="8">
    <source>
        <dbReference type="RuleBase" id="RU363041"/>
    </source>
</evidence>
<dbReference type="PANTHER" id="PTHR30269">
    <property type="entry name" value="TRANSMEMBRANE PROTEIN YFCA"/>
    <property type="match status" value="1"/>
</dbReference>
<dbReference type="AlphaFoldDB" id="A0A0R2IZ71"/>
<feature type="transmembrane region" description="Helical" evidence="8">
    <location>
        <begin position="145"/>
        <end position="171"/>
    </location>
</feature>
<protein>
    <recommendedName>
        <fullName evidence="8">Probable membrane transporter protein</fullName>
    </recommendedName>
</protein>
<proteinExistence type="inferred from homology"/>
<keyword evidence="5 8" id="KW-0812">Transmembrane</keyword>
<feature type="transmembrane region" description="Helical" evidence="8">
    <location>
        <begin position="81"/>
        <end position="101"/>
    </location>
</feature>
<dbReference type="InterPro" id="IPR052017">
    <property type="entry name" value="TSUP"/>
</dbReference>
<keyword evidence="3" id="KW-0813">Transport</keyword>
<dbReference type="Proteomes" id="UP000051568">
    <property type="component" value="Unassembled WGS sequence"/>
</dbReference>
<keyword evidence="10" id="KW-1185">Reference proteome</keyword>
<accession>A0A0R2IZ71</accession>
<evidence type="ECO:0000256" key="4">
    <source>
        <dbReference type="ARBA" id="ARBA00022475"/>
    </source>
</evidence>
<dbReference type="STRING" id="319652.IV80_GL001063"/>
<dbReference type="PATRIC" id="fig|319652.3.peg.1072"/>
<comment type="subcellular location">
    <subcellularLocation>
        <location evidence="1 8">Cell membrane</location>
        <topology evidence="1 8">Multi-pass membrane protein</topology>
    </subcellularLocation>
</comment>
<dbReference type="Pfam" id="PF01925">
    <property type="entry name" value="TauE"/>
    <property type="match status" value="1"/>
</dbReference>
<comment type="caution">
    <text evidence="9">The sequence shown here is derived from an EMBL/GenBank/DDBJ whole genome shotgun (WGS) entry which is preliminary data.</text>
</comment>
<sequence>MIIVSLWLTSIILLAAGLSAGFVSSIAGLASLISYPVLLLLGLPPVSANVTNTAALIFTGAGSSISSLRELSHVRKTKWKVTFYALIGGVLGSVLLAFAPATTFERVVPFLVLGAGLLMIWSQFRKTPPQKKVNPHQLRTTILKNIAIFLVGVYIGYFGASAGMILLAILIVTLNNTFGEINAIKNFAAFMTNILSLVIYAFTTKVYWWMVLPLGIGMFVGGYLGPVLVRHVPVKPLRIIISFAAFGLAGYLFYTAYF</sequence>
<feature type="transmembrane region" description="Helical" evidence="8">
    <location>
        <begin position="107"/>
        <end position="124"/>
    </location>
</feature>
<evidence type="ECO:0000313" key="9">
    <source>
        <dbReference type="EMBL" id="KRN66973.1"/>
    </source>
</evidence>
<evidence type="ECO:0000256" key="2">
    <source>
        <dbReference type="ARBA" id="ARBA00009142"/>
    </source>
</evidence>
<dbReference type="GO" id="GO:0005886">
    <property type="term" value="C:plasma membrane"/>
    <property type="evidence" value="ECO:0007669"/>
    <property type="project" value="UniProtKB-SubCell"/>
</dbReference>
<comment type="similarity">
    <text evidence="2 8">Belongs to the 4-toluene sulfonate uptake permease (TSUP) (TC 2.A.102) family.</text>
</comment>
<dbReference type="EMBL" id="JQBR01000003">
    <property type="protein sequence ID" value="KRN66973.1"/>
    <property type="molecule type" value="Genomic_DNA"/>
</dbReference>
<feature type="transmembrane region" description="Helical" evidence="8">
    <location>
        <begin position="207"/>
        <end position="225"/>
    </location>
</feature>
<feature type="transmembrane region" description="Helical" evidence="8">
    <location>
        <begin position="48"/>
        <end position="69"/>
    </location>
</feature>
<feature type="transmembrane region" description="Helical" evidence="8">
    <location>
        <begin position="237"/>
        <end position="257"/>
    </location>
</feature>
<dbReference type="PANTHER" id="PTHR30269:SF0">
    <property type="entry name" value="MEMBRANE TRANSPORTER PROTEIN YFCA-RELATED"/>
    <property type="match status" value="1"/>
</dbReference>
<name>A0A0R2IZ71_9LACO</name>